<sequence>MATLVITIRLDDSGSGLELNDGQSNGPHITTRAAKRDTIKWKLIPNSGIDELLEIQIKDFDVFEQAPSRQPDGSLIGQIGDYPEGTTANYAISYSVNGRQQVHDPKILIRA</sequence>
<accession>A0A4Q1K0G6</accession>
<evidence type="ECO:0000313" key="1">
    <source>
        <dbReference type="EMBL" id="RXR16230.1"/>
    </source>
</evidence>
<protein>
    <submittedName>
        <fullName evidence="1">Uncharacterized protein</fullName>
    </submittedName>
</protein>
<keyword evidence="2" id="KW-1185">Reference proteome</keyword>
<name>A0A4Q1K0G6_9FLAO</name>
<evidence type="ECO:0000313" key="2">
    <source>
        <dbReference type="Proteomes" id="UP000290283"/>
    </source>
</evidence>
<dbReference type="RefSeq" id="WP_129436509.1">
    <property type="nucleotide sequence ID" value="NZ_SBKO01000006.1"/>
</dbReference>
<proteinExistence type="predicted"/>
<gene>
    <name evidence="1" type="ORF">EQG63_11425</name>
</gene>
<organism evidence="1 2">
    <name type="scientific">Flavobacterium amnicola</name>
    <dbReference type="NCBI Taxonomy" id="2506422"/>
    <lineage>
        <taxon>Bacteria</taxon>
        <taxon>Pseudomonadati</taxon>
        <taxon>Bacteroidota</taxon>
        <taxon>Flavobacteriia</taxon>
        <taxon>Flavobacteriales</taxon>
        <taxon>Flavobacteriaceae</taxon>
        <taxon>Flavobacterium</taxon>
    </lineage>
</organism>
<dbReference type="AlphaFoldDB" id="A0A4Q1K0G6"/>
<dbReference type="Proteomes" id="UP000290283">
    <property type="component" value="Unassembled WGS sequence"/>
</dbReference>
<reference evidence="2" key="1">
    <citation type="submission" date="2019-01" db="EMBL/GenBank/DDBJ databases">
        <title>Cytophagaceae bacterium strain CAR-16.</title>
        <authorList>
            <person name="Chen W.-M."/>
        </authorList>
    </citation>
    <scope>NUCLEOTIDE SEQUENCE [LARGE SCALE GENOMIC DNA]</scope>
    <source>
        <strain evidence="2">LLJ-11</strain>
    </source>
</reference>
<dbReference type="EMBL" id="SBKO01000006">
    <property type="protein sequence ID" value="RXR16230.1"/>
    <property type="molecule type" value="Genomic_DNA"/>
</dbReference>
<comment type="caution">
    <text evidence="1">The sequence shown here is derived from an EMBL/GenBank/DDBJ whole genome shotgun (WGS) entry which is preliminary data.</text>
</comment>
<dbReference type="OrthoDB" id="981009at2"/>